<name>A0A4R8DXK6_9BACT</name>
<dbReference type="EMBL" id="SODV01000001">
    <property type="protein sequence ID" value="TDX01951.1"/>
    <property type="molecule type" value="Genomic_DNA"/>
</dbReference>
<evidence type="ECO:0000259" key="1">
    <source>
        <dbReference type="Pfam" id="PF13449"/>
    </source>
</evidence>
<reference evidence="2 3" key="1">
    <citation type="submission" date="2019-03" db="EMBL/GenBank/DDBJ databases">
        <title>Genomic Encyclopedia of Type Strains, Phase IV (KMG-IV): sequencing the most valuable type-strain genomes for metagenomic binning, comparative biology and taxonomic classification.</title>
        <authorList>
            <person name="Goeker M."/>
        </authorList>
    </citation>
    <scope>NUCLEOTIDE SEQUENCE [LARGE SCALE GENOMIC DNA]</scope>
    <source>
        <strain evidence="2 3">DSM 100059</strain>
    </source>
</reference>
<evidence type="ECO:0000313" key="3">
    <source>
        <dbReference type="Proteomes" id="UP000294498"/>
    </source>
</evidence>
<sequence length="369" mass="40914">MRFLLPIFCLLVQTAAAQIDSLHFLGEYDVPYNAPFHGTTIGGLSGIDYDAARKVYYLISDDRSDVNPARFYTAAITISHKGILGIRFTNVTTFLQANGQPYPNAKQDPAHTPDPEALRYNPRLDRMAWSSEGERIVTPGKVVLEDPAVTLITRGGKYVDTMKLPDQLQMRQTPEGPRQNGVFEGVAFADGGRSLYVSVEEPLYQDGPRAGLKDTTTWTRIIKFDLKTRKPVEQYAWKLGPVARPPQPAGAFMINGIPDIMSLGDGKLLLLERSFSSGHMACTIKVFIADVSKASDVSTINSLQATPPKNPVKSRLLLNMDKLGRYVDNIEGVTYGPTLKNGHKTLLFVADNNFNPLQKTQFFLFEVFP</sequence>
<accession>A0A4R8DXK6</accession>
<dbReference type="Proteomes" id="UP000294498">
    <property type="component" value="Unassembled WGS sequence"/>
</dbReference>
<dbReference type="RefSeq" id="WP_162852613.1">
    <property type="nucleotide sequence ID" value="NZ_SODV01000001.1"/>
</dbReference>
<evidence type="ECO:0000313" key="2">
    <source>
        <dbReference type="EMBL" id="TDX01951.1"/>
    </source>
</evidence>
<dbReference type="AlphaFoldDB" id="A0A4R8DXK6"/>
<dbReference type="Pfam" id="PF13449">
    <property type="entry name" value="Phytase-like"/>
    <property type="match status" value="1"/>
</dbReference>
<dbReference type="PANTHER" id="PTHR37957">
    <property type="entry name" value="BLR7070 PROTEIN"/>
    <property type="match status" value="1"/>
</dbReference>
<dbReference type="InterPro" id="IPR027372">
    <property type="entry name" value="Phytase-like_dom"/>
</dbReference>
<keyword evidence="3" id="KW-1185">Reference proteome</keyword>
<comment type="caution">
    <text evidence="2">The sequence shown here is derived from an EMBL/GenBank/DDBJ whole genome shotgun (WGS) entry which is preliminary data.</text>
</comment>
<organism evidence="2 3">
    <name type="scientific">Dinghuibacter silviterrae</name>
    <dbReference type="NCBI Taxonomy" id="1539049"/>
    <lineage>
        <taxon>Bacteria</taxon>
        <taxon>Pseudomonadati</taxon>
        <taxon>Bacteroidota</taxon>
        <taxon>Chitinophagia</taxon>
        <taxon>Chitinophagales</taxon>
        <taxon>Chitinophagaceae</taxon>
        <taxon>Dinghuibacter</taxon>
    </lineage>
</organism>
<proteinExistence type="predicted"/>
<gene>
    <name evidence="2" type="ORF">EDB95_2998</name>
</gene>
<dbReference type="PANTHER" id="PTHR37957:SF1">
    <property type="entry name" value="PHYTASE-LIKE DOMAIN-CONTAINING PROTEIN"/>
    <property type="match status" value="1"/>
</dbReference>
<feature type="domain" description="Phytase-like" evidence="1">
    <location>
        <begin position="39"/>
        <end position="354"/>
    </location>
</feature>
<protein>
    <recommendedName>
        <fullName evidence="1">Phytase-like domain-containing protein</fullName>
    </recommendedName>
</protein>